<evidence type="ECO:0000256" key="1">
    <source>
        <dbReference type="SAM" id="Coils"/>
    </source>
</evidence>
<protein>
    <submittedName>
        <fullName evidence="2">Unannotated protein</fullName>
    </submittedName>
</protein>
<name>A0A6J7DF04_9ZZZZ</name>
<dbReference type="AlphaFoldDB" id="A0A6J7DF04"/>
<gene>
    <name evidence="2" type="ORF">UFOPK3444_00532</name>
</gene>
<feature type="coiled-coil region" evidence="1">
    <location>
        <begin position="66"/>
        <end position="100"/>
    </location>
</feature>
<reference evidence="2" key="1">
    <citation type="submission" date="2020-05" db="EMBL/GenBank/DDBJ databases">
        <authorList>
            <person name="Chiriac C."/>
            <person name="Salcher M."/>
            <person name="Ghai R."/>
            <person name="Kavagutti S V."/>
        </authorList>
    </citation>
    <scope>NUCLEOTIDE SEQUENCE</scope>
</reference>
<organism evidence="2">
    <name type="scientific">freshwater metagenome</name>
    <dbReference type="NCBI Taxonomy" id="449393"/>
    <lineage>
        <taxon>unclassified sequences</taxon>
        <taxon>metagenomes</taxon>
        <taxon>ecological metagenomes</taxon>
    </lineage>
</organism>
<dbReference type="EMBL" id="CAFBLU010000006">
    <property type="protein sequence ID" value="CAB4867445.1"/>
    <property type="molecule type" value="Genomic_DNA"/>
</dbReference>
<accession>A0A6J7DF04</accession>
<sequence length="168" mass="18286">MSVTAPAPELVPRVSSTLEAERGARSALRAQIAKLEAQTALLVAQAHPVALELPAVPGTVPRLQPLAALEGRRDLMANRLEDARRTLTQLRQREADARGQVELMLADPKAYRWLRVSREDAGLVGCGHWHVRPRLGLIGMLAGWWHVKISSGCPLSGDSGKRRALDGQ</sequence>
<evidence type="ECO:0000313" key="2">
    <source>
        <dbReference type="EMBL" id="CAB4867445.1"/>
    </source>
</evidence>
<keyword evidence="1" id="KW-0175">Coiled coil</keyword>
<proteinExistence type="predicted"/>